<keyword evidence="1" id="KW-1133">Transmembrane helix</keyword>
<organism evidence="2 4">
    <name type="scientific">Didymodactylos carnosus</name>
    <dbReference type="NCBI Taxonomy" id="1234261"/>
    <lineage>
        <taxon>Eukaryota</taxon>
        <taxon>Metazoa</taxon>
        <taxon>Spiralia</taxon>
        <taxon>Gnathifera</taxon>
        <taxon>Rotifera</taxon>
        <taxon>Eurotatoria</taxon>
        <taxon>Bdelloidea</taxon>
        <taxon>Philodinida</taxon>
        <taxon>Philodinidae</taxon>
        <taxon>Didymodactylos</taxon>
    </lineage>
</organism>
<evidence type="ECO:0000313" key="4">
    <source>
        <dbReference type="Proteomes" id="UP000677228"/>
    </source>
</evidence>
<dbReference type="EMBL" id="CAJOBA010071488">
    <property type="protein sequence ID" value="CAF4394333.1"/>
    <property type="molecule type" value="Genomic_DNA"/>
</dbReference>
<keyword evidence="1" id="KW-0472">Membrane</keyword>
<name>A0A8S2FYH5_9BILA</name>
<evidence type="ECO:0000313" key="3">
    <source>
        <dbReference type="EMBL" id="CAF4394333.1"/>
    </source>
</evidence>
<keyword evidence="1" id="KW-0812">Transmembrane</keyword>
<evidence type="ECO:0000313" key="2">
    <source>
        <dbReference type="EMBL" id="CAF1590760.1"/>
    </source>
</evidence>
<evidence type="ECO:0000256" key="1">
    <source>
        <dbReference type="SAM" id="Phobius"/>
    </source>
</evidence>
<dbReference type="EMBL" id="CAJNOK010048101">
    <property type="protein sequence ID" value="CAF1590760.1"/>
    <property type="molecule type" value="Genomic_DNA"/>
</dbReference>
<feature type="transmembrane region" description="Helical" evidence="1">
    <location>
        <begin position="68"/>
        <end position="88"/>
    </location>
</feature>
<comment type="caution">
    <text evidence="2">The sequence shown here is derived from an EMBL/GenBank/DDBJ whole genome shotgun (WGS) entry which is preliminary data.</text>
</comment>
<feature type="non-terminal residue" evidence="2">
    <location>
        <position position="143"/>
    </location>
</feature>
<dbReference type="Proteomes" id="UP000682733">
    <property type="component" value="Unassembled WGS sequence"/>
</dbReference>
<dbReference type="Proteomes" id="UP000677228">
    <property type="component" value="Unassembled WGS sequence"/>
</dbReference>
<dbReference type="AlphaFoldDB" id="A0A8S2FYH5"/>
<accession>A0A8S2FYH5</accession>
<sequence>MSSWSPESSLQTIVYSDSSTVNILPSLSTPSTTPSSKHSNKFSKFWSDFRALFYKTFLLSKRKRGQTITEILLAYTFLGLLLGMRYILDRRYNHAFQLPAFRPQDLMLFNNSVNANYTYYYPSNPCTDQIVNRTITKLQTNWP</sequence>
<protein>
    <submittedName>
        <fullName evidence="2">Uncharacterized protein</fullName>
    </submittedName>
</protein>
<proteinExistence type="predicted"/>
<reference evidence="2" key="1">
    <citation type="submission" date="2021-02" db="EMBL/GenBank/DDBJ databases">
        <authorList>
            <person name="Nowell W R."/>
        </authorList>
    </citation>
    <scope>NUCLEOTIDE SEQUENCE</scope>
</reference>
<gene>
    <name evidence="2" type="ORF">OVA965_LOCUS41531</name>
    <name evidence="3" type="ORF">TMI583_LOCUS43194</name>
</gene>